<dbReference type="EMBL" id="REFR01000012">
    <property type="protein sequence ID" value="RMB05058.1"/>
    <property type="molecule type" value="Genomic_DNA"/>
</dbReference>
<sequence>MEGILQAQSRKGNYDARKADETDKYIGRRIRRFRKLLGLSQTVLAESVGLSYQQIQKYETGANRLSGGRLYLIATVLGRNITDFFPPVIEKSSDQINPLEGPYDVERINNPHVRVCIKDMVKTIISLQTDTPREIL</sequence>
<dbReference type="GO" id="GO:0003700">
    <property type="term" value="F:DNA-binding transcription factor activity"/>
    <property type="evidence" value="ECO:0007669"/>
    <property type="project" value="TreeGrafter"/>
</dbReference>
<dbReference type="SMART" id="SM00530">
    <property type="entry name" value="HTH_XRE"/>
    <property type="match status" value="1"/>
</dbReference>
<accession>A0A3M0C5P7</accession>
<dbReference type="Proteomes" id="UP000271227">
    <property type="component" value="Unassembled WGS sequence"/>
</dbReference>
<evidence type="ECO:0000313" key="6">
    <source>
        <dbReference type="Proteomes" id="UP000271227"/>
    </source>
</evidence>
<evidence type="ECO:0000256" key="1">
    <source>
        <dbReference type="ARBA" id="ARBA00023015"/>
    </source>
</evidence>
<keyword evidence="3" id="KW-0804">Transcription</keyword>
<dbReference type="CDD" id="cd00093">
    <property type="entry name" value="HTH_XRE"/>
    <property type="match status" value="1"/>
</dbReference>
<dbReference type="OrthoDB" id="9797172at2"/>
<dbReference type="Gene3D" id="1.10.260.40">
    <property type="entry name" value="lambda repressor-like DNA-binding domains"/>
    <property type="match status" value="1"/>
</dbReference>
<evidence type="ECO:0000256" key="2">
    <source>
        <dbReference type="ARBA" id="ARBA00023125"/>
    </source>
</evidence>
<gene>
    <name evidence="5" type="ORF">BXY39_2637</name>
</gene>
<dbReference type="AlphaFoldDB" id="A0A3M0C5P7"/>
<dbReference type="InterPro" id="IPR001387">
    <property type="entry name" value="Cro/C1-type_HTH"/>
</dbReference>
<name>A0A3M0C5P7_9PROT</name>
<organism evidence="5 6">
    <name type="scientific">Eilatimonas milleporae</name>
    <dbReference type="NCBI Taxonomy" id="911205"/>
    <lineage>
        <taxon>Bacteria</taxon>
        <taxon>Pseudomonadati</taxon>
        <taxon>Pseudomonadota</taxon>
        <taxon>Alphaproteobacteria</taxon>
        <taxon>Kordiimonadales</taxon>
        <taxon>Kordiimonadaceae</taxon>
        <taxon>Eilatimonas</taxon>
    </lineage>
</organism>
<dbReference type="SUPFAM" id="SSF47413">
    <property type="entry name" value="lambda repressor-like DNA-binding domains"/>
    <property type="match status" value="1"/>
</dbReference>
<dbReference type="Pfam" id="PF01381">
    <property type="entry name" value="HTH_3"/>
    <property type="match status" value="1"/>
</dbReference>
<dbReference type="PROSITE" id="PS50943">
    <property type="entry name" value="HTH_CROC1"/>
    <property type="match status" value="1"/>
</dbReference>
<dbReference type="GO" id="GO:0005829">
    <property type="term" value="C:cytosol"/>
    <property type="evidence" value="ECO:0007669"/>
    <property type="project" value="TreeGrafter"/>
</dbReference>
<feature type="domain" description="HTH cro/C1-type" evidence="4">
    <location>
        <begin position="30"/>
        <end position="84"/>
    </location>
</feature>
<dbReference type="InterPro" id="IPR010982">
    <property type="entry name" value="Lambda_DNA-bd_dom_sf"/>
</dbReference>
<comment type="caution">
    <text evidence="5">The sequence shown here is derived from an EMBL/GenBank/DDBJ whole genome shotgun (WGS) entry which is preliminary data.</text>
</comment>
<dbReference type="RefSeq" id="WP_121939301.1">
    <property type="nucleotide sequence ID" value="NZ_REFR01000012.1"/>
</dbReference>
<evidence type="ECO:0000313" key="5">
    <source>
        <dbReference type="EMBL" id="RMB05058.1"/>
    </source>
</evidence>
<protein>
    <submittedName>
        <fullName evidence="5">Transcriptional regulator with XRE-family HTH domain</fullName>
    </submittedName>
</protein>
<dbReference type="GO" id="GO:0003677">
    <property type="term" value="F:DNA binding"/>
    <property type="evidence" value="ECO:0007669"/>
    <property type="project" value="UniProtKB-KW"/>
</dbReference>
<keyword evidence="1" id="KW-0805">Transcription regulation</keyword>
<reference evidence="5 6" key="1">
    <citation type="submission" date="2018-10" db="EMBL/GenBank/DDBJ databases">
        <title>Genomic Encyclopedia of Archaeal and Bacterial Type Strains, Phase II (KMG-II): from individual species to whole genera.</title>
        <authorList>
            <person name="Goeker M."/>
        </authorList>
    </citation>
    <scope>NUCLEOTIDE SEQUENCE [LARGE SCALE GENOMIC DNA]</scope>
    <source>
        <strain evidence="5 6">DSM 25217</strain>
    </source>
</reference>
<dbReference type="PANTHER" id="PTHR46797">
    <property type="entry name" value="HTH-TYPE TRANSCRIPTIONAL REGULATOR"/>
    <property type="match status" value="1"/>
</dbReference>
<keyword evidence="2" id="KW-0238">DNA-binding</keyword>
<proteinExistence type="predicted"/>
<keyword evidence="6" id="KW-1185">Reference proteome</keyword>
<evidence type="ECO:0000256" key="3">
    <source>
        <dbReference type="ARBA" id="ARBA00023163"/>
    </source>
</evidence>
<dbReference type="InterPro" id="IPR050807">
    <property type="entry name" value="TransReg_Diox_bact_type"/>
</dbReference>
<evidence type="ECO:0000259" key="4">
    <source>
        <dbReference type="PROSITE" id="PS50943"/>
    </source>
</evidence>
<dbReference type="PANTHER" id="PTHR46797:SF23">
    <property type="entry name" value="HTH-TYPE TRANSCRIPTIONAL REGULATOR SUTR"/>
    <property type="match status" value="1"/>
</dbReference>
<dbReference type="InParanoid" id="A0A3M0C5P7"/>